<dbReference type="SMART" id="SM00354">
    <property type="entry name" value="HTH_LACI"/>
    <property type="match status" value="1"/>
</dbReference>
<dbReference type="Proteomes" id="UP000676079">
    <property type="component" value="Chromosome"/>
</dbReference>
<keyword evidence="7" id="KW-1185">Reference proteome</keyword>
<reference evidence="6 7" key="1">
    <citation type="submission" date="2021-05" db="EMBL/GenBank/DDBJ databases">
        <title>Direct Submission.</title>
        <authorList>
            <person name="Li K."/>
            <person name="Gao J."/>
        </authorList>
    </citation>
    <scope>NUCLEOTIDE SEQUENCE [LARGE SCALE GENOMIC DNA]</scope>
    <source>
        <strain evidence="6 7">Mg02</strain>
    </source>
</reference>
<name>A0ABX8BDV1_9ACTN</name>
<dbReference type="PANTHER" id="PTHR30146">
    <property type="entry name" value="LACI-RELATED TRANSCRIPTIONAL REPRESSOR"/>
    <property type="match status" value="1"/>
</dbReference>
<dbReference type="EMBL" id="CP074133">
    <property type="protein sequence ID" value="QUX20415.1"/>
    <property type="molecule type" value="Genomic_DNA"/>
</dbReference>
<evidence type="ECO:0000313" key="7">
    <source>
        <dbReference type="Proteomes" id="UP000676079"/>
    </source>
</evidence>
<dbReference type="Gene3D" id="3.40.50.2300">
    <property type="match status" value="2"/>
</dbReference>
<evidence type="ECO:0000256" key="3">
    <source>
        <dbReference type="ARBA" id="ARBA00023163"/>
    </source>
</evidence>
<keyword evidence="3" id="KW-0804">Transcription</keyword>
<keyword evidence="1" id="KW-0805">Transcription regulation</keyword>
<organism evidence="6 7">
    <name type="scientific">Nocardiopsis changdeensis</name>
    <dbReference type="NCBI Taxonomy" id="2831969"/>
    <lineage>
        <taxon>Bacteria</taxon>
        <taxon>Bacillati</taxon>
        <taxon>Actinomycetota</taxon>
        <taxon>Actinomycetes</taxon>
        <taxon>Streptosporangiales</taxon>
        <taxon>Nocardiopsidaceae</taxon>
        <taxon>Nocardiopsis</taxon>
    </lineage>
</organism>
<evidence type="ECO:0000313" key="6">
    <source>
        <dbReference type="EMBL" id="QUX20415.1"/>
    </source>
</evidence>
<dbReference type="Pfam" id="PF00356">
    <property type="entry name" value="LacI"/>
    <property type="match status" value="1"/>
</dbReference>
<evidence type="ECO:0000259" key="5">
    <source>
        <dbReference type="PROSITE" id="PS50932"/>
    </source>
</evidence>
<dbReference type="PANTHER" id="PTHR30146:SF109">
    <property type="entry name" value="HTH-TYPE TRANSCRIPTIONAL REGULATOR GALS"/>
    <property type="match status" value="1"/>
</dbReference>
<evidence type="ECO:0000256" key="2">
    <source>
        <dbReference type="ARBA" id="ARBA00023125"/>
    </source>
</evidence>
<dbReference type="SUPFAM" id="SSF47413">
    <property type="entry name" value="lambda repressor-like DNA-binding domains"/>
    <property type="match status" value="1"/>
</dbReference>
<proteinExistence type="predicted"/>
<dbReference type="CDD" id="cd01392">
    <property type="entry name" value="HTH_LacI"/>
    <property type="match status" value="1"/>
</dbReference>
<feature type="region of interest" description="Disordered" evidence="4">
    <location>
        <begin position="1"/>
        <end position="27"/>
    </location>
</feature>
<accession>A0ABX8BDV1</accession>
<dbReference type="Gene3D" id="1.10.260.40">
    <property type="entry name" value="lambda repressor-like DNA-binding domains"/>
    <property type="match status" value="1"/>
</dbReference>
<gene>
    <name evidence="6" type="ORF">KGD84_18010</name>
</gene>
<dbReference type="SUPFAM" id="SSF53822">
    <property type="entry name" value="Periplasmic binding protein-like I"/>
    <property type="match status" value="1"/>
</dbReference>
<feature type="compositionally biased region" description="Polar residues" evidence="4">
    <location>
        <begin position="8"/>
        <end position="21"/>
    </location>
</feature>
<dbReference type="GO" id="GO:0003677">
    <property type="term" value="F:DNA binding"/>
    <property type="evidence" value="ECO:0007669"/>
    <property type="project" value="UniProtKB-KW"/>
</dbReference>
<dbReference type="Pfam" id="PF13377">
    <property type="entry name" value="Peripla_BP_3"/>
    <property type="match status" value="1"/>
</dbReference>
<dbReference type="InterPro" id="IPR000843">
    <property type="entry name" value="HTH_LacI"/>
</dbReference>
<dbReference type="InterPro" id="IPR028082">
    <property type="entry name" value="Peripla_BP_I"/>
</dbReference>
<evidence type="ECO:0000256" key="1">
    <source>
        <dbReference type="ARBA" id="ARBA00023015"/>
    </source>
</evidence>
<dbReference type="InterPro" id="IPR046335">
    <property type="entry name" value="LacI/GalR-like_sensor"/>
</dbReference>
<keyword evidence="2 6" id="KW-0238">DNA-binding</keyword>
<feature type="domain" description="HTH lacI-type" evidence="5">
    <location>
        <begin position="26"/>
        <end position="80"/>
    </location>
</feature>
<dbReference type="CDD" id="cd06293">
    <property type="entry name" value="PBP1_LacI-like"/>
    <property type="match status" value="1"/>
</dbReference>
<sequence>MRGPSPPTTTRETPLSSSTRPSHPKVGITEVARHAGVSPGTVSNVLNRPERVAAGTRQRVERAIAELDYVRNSSGSSLRSGRSSSVGLLVLDVTNPFFTEVSRGVEDEAATQGLAVVLLNSAEARERQRRNIRLLAEQRAAGAVVMPVDDDLSDLLWLRRQGTAWVALDRGDVGEDTGCSVSVDNLAGGLIAGRHLIGLGHERVTFLSGPFSIEQVRLRHEGLRAAFAEAGMDPDTSVRLVERGQLNPGQGEQAVDEVLAGGPRQRPGAVLCANDQLALGLMKGLGRRGLRVPDDISVMGYDDVDFADLIHPGLTTIAQPKYDLGRAAMRLLNSELDDPEHRHERLLFTPELVVRGSTAAHRTA</sequence>
<dbReference type="PROSITE" id="PS50932">
    <property type="entry name" value="HTH_LACI_2"/>
    <property type="match status" value="1"/>
</dbReference>
<dbReference type="PROSITE" id="PS00356">
    <property type="entry name" value="HTH_LACI_1"/>
    <property type="match status" value="1"/>
</dbReference>
<evidence type="ECO:0000256" key="4">
    <source>
        <dbReference type="SAM" id="MobiDB-lite"/>
    </source>
</evidence>
<protein>
    <submittedName>
        <fullName evidence="6">LacI family DNA-binding transcriptional regulator</fullName>
    </submittedName>
</protein>
<dbReference type="InterPro" id="IPR010982">
    <property type="entry name" value="Lambda_DNA-bd_dom_sf"/>
</dbReference>